<comment type="similarity">
    <text evidence="1 8 9 10">Belongs to the TRAFAC class TrmE-Era-EngA-EngB-Septin-like GTPase superfamily. EngA (Der) GTPase family.</text>
</comment>
<dbReference type="FunFam" id="3.40.50.300:FF:000494">
    <property type="entry name" value="tRNA modification GTPase MnmE"/>
    <property type="match status" value="2"/>
</dbReference>
<feature type="binding site" evidence="8">
    <location>
        <begin position="324"/>
        <end position="327"/>
    </location>
    <ligand>
        <name>GTP</name>
        <dbReference type="ChEBI" id="CHEBI:37565"/>
        <label>2</label>
    </ligand>
</feature>
<dbReference type="SUPFAM" id="SSF52540">
    <property type="entry name" value="P-loop containing nucleoside triphosphate hydrolases"/>
    <property type="match status" value="2"/>
</dbReference>
<dbReference type="PANTHER" id="PTHR43834:SF6">
    <property type="entry name" value="GTPASE DER"/>
    <property type="match status" value="1"/>
</dbReference>
<dbReference type="GO" id="GO:0005525">
    <property type="term" value="F:GTP binding"/>
    <property type="evidence" value="ECO:0007669"/>
    <property type="project" value="UniProtKB-UniRule"/>
</dbReference>
<feature type="binding site" evidence="8">
    <location>
        <begin position="260"/>
        <end position="264"/>
    </location>
    <ligand>
        <name>GTP</name>
        <dbReference type="ChEBI" id="CHEBI:37565"/>
        <label>2</label>
    </ligand>
</feature>
<keyword evidence="5 8" id="KW-0547">Nucleotide-binding</keyword>
<dbReference type="InterPro" id="IPR031166">
    <property type="entry name" value="G_ENGA"/>
</dbReference>
<evidence type="ECO:0000256" key="1">
    <source>
        <dbReference type="ARBA" id="ARBA00008279"/>
    </source>
</evidence>
<feature type="region of interest" description="Disordered" evidence="11">
    <location>
        <begin position="470"/>
        <end position="527"/>
    </location>
</feature>
<evidence type="ECO:0000256" key="7">
    <source>
        <dbReference type="ARBA" id="ARBA00032345"/>
    </source>
</evidence>
<dbReference type="EMBL" id="JRPE02000002">
    <property type="protein sequence ID" value="TLD93524.1"/>
    <property type="molecule type" value="Genomic_DNA"/>
</dbReference>
<dbReference type="NCBIfam" id="TIGR00231">
    <property type="entry name" value="small_GTP"/>
    <property type="match status" value="2"/>
</dbReference>
<evidence type="ECO:0000259" key="12">
    <source>
        <dbReference type="PROSITE" id="PS51712"/>
    </source>
</evidence>
<comment type="subunit">
    <text evidence="8">Associates with the 50S ribosomal subunit.</text>
</comment>
<dbReference type="InterPro" id="IPR005225">
    <property type="entry name" value="Small_GTP-bd"/>
</dbReference>
<evidence type="ECO:0000256" key="11">
    <source>
        <dbReference type="SAM" id="MobiDB-lite"/>
    </source>
</evidence>
<accession>A0A4U8T2H5</accession>
<sequence>MKTIAILGKPNVGKSSLFNRLIKQHLAITSDMSGTTRDVKKACFEISGVSVELMDTGGIEKTQGLFAQVSENSLKAGAEADLVLYMVDGSFLPQDDDIAYFRKIQRLKKPLILVVNKVDNDKIKQRAWDFSSFGAKEMSFISVQHNRGLSLLLEMMFELLDLAKEQNLNAMLKFQFENDTESNDESLEEFLDTLDSKEQDKDSEECIAVGIIGRVNVGKSSLLNALLGKERSVVSEVAGTTIDPVDEESEILGQKVRFVDTAGIRRSSKILGIEKFALDRTNKALAQSHIAILVLDASEPFVELDEKISSLIPKHALGVIVVLNKWDKRHKEFKEIMAEFKHRFGFLSFAPVMTLSALNGRNIEKLKSEILKVYERFSYRIPTSVLNECVEKATQAHHIPSDHGKIVKIYYATQYATHPPQIALVSNRPQSLHFSYKRYIINVLREHFDFQGVPLLLSVRGKNNKAEVENESIESEKIEPTKQKDAKFGKKRDVKQAKNVKGAKKDSKDSKKDKEAKTTKSKNMRFV</sequence>
<dbReference type="PROSITE" id="PS51712">
    <property type="entry name" value="G_ENGA"/>
    <property type="match status" value="1"/>
</dbReference>
<dbReference type="InterPro" id="IPR006073">
    <property type="entry name" value="GTP-bd"/>
</dbReference>
<dbReference type="InterPro" id="IPR015946">
    <property type="entry name" value="KH_dom-like_a/b"/>
</dbReference>
<dbReference type="Gene3D" id="3.30.300.20">
    <property type="match status" value="1"/>
</dbReference>
<protein>
    <recommendedName>
        <fullName evidence="2 8">GTPase Der</fullName>
    </recommendedName>
    <alternativeName>
        <fullName evidence="7 8">GTP-binding protein EngA</fullName>
    </alternativeName>
</protein>
<reference evidence="13 14" key="1">
    <citation type="journal article" date="2014" name="Genome Announc.">
        <title>Draft genome sequences of eight enterohepatic helicobacter species isolated from both laboratory and wild rodents.</title>
        <authorList>
            <person name="Sheh A."/>
            <person name="Shen Z."/>
            <person name="Fox J.G."/>
        </authorList>
    </citation>
    <scope>NUCLEOTIDE SEQUENCE [LARGE SCALE GENOMIC DNA]</scope>
    <source>
        <strain evidence="13 14">MIT 96-1001</strain>
    </source>
</reference>
<dbReference type="Pfam" id="PF14714">
    <property type="entry name" value="KH_dom-like"/>
    <property type="match status" value="1"/>
</dbReference>
<dbReference type="FunFam" id="3.30.300.20:FF:000004">
    <property type="entry name" value="GTPase Der"/>
    <property type="match status" value="1"/>
</dbReference>
<evidence type="ECO:0000256" key="4">
    <source>
        <dbReference type="ARBA" id="ARBA00022737"/>
    </source>
</evidence>
<evidence type="ECO:0000256" key="8">
    <source>
        <dbReference type="HAMAP-Rule" id="MF_00195"/>
    </source>
</evidence>
<evidence type="ECO:0000256" key="10">
    <source>
        <dbReference type="RuleBase" id="RU004481"/>
    </source>
</evidence>
<dbReference type="NCBIfam" id="TIGR03594">
    <property type="entry name" value="GTPase_EngA"/>
    <property type="match status" value="1"/>
</dbReference>
<dbReference type="AlphaFoldDB" id="A0A4U8T2H5"/>
<evidence type="ECO:0000313" key="13">
    <source>
        <dbReference type="EMBL" id="TLD93524.1"/>
    </source>
</evidence>
<evidence type="ECO:0000313" key="14">
    <source>
        <dbReference type="Proteomes" id="UP000029921"/>
    </source>
</evidence>
<comment type="caution">
    <text evidence="13">The sequence shown here is derived from an EMBL/GenBank/DDBJ whole genome shotgun (WGS) entry which is preliminary data.</text>
</comment>
<keyword evidence="14" id="KW-1185">Reference proteome</keyword>
<comment type="function">
    <text evidence="8 10">GTPase that plays an essential role in the late steps of ribosome biogenesis.</text>
</comment>
<gene>
    <name evidence="8 13" type="primary">der</name>
    <name evidence="13" type="ORF">LS74_002025</name>
</gene>
<dbReference type="InterPro" id="IPR032859">
    <property type="entry name" value="KH_dom-like"/>
</dbReference>
<dbReference type="PRINTS" id="PR00326">
    <property type="entry name" value="GTP1OBG"/>
</dbReference>
<dbReference type="PANTHER" id="PTHR43834">
    <property type="entry name" value="GTPASE DER"/>
    <property type="match status" value="1"/>
</dbReference>
<dbReference type="HAMAP" id="MF_00195">
    <property type="entry name" value="GTPase_Der"/>
    <property type="match status" value="1"/>
</dbReference>
<keyword evidence="4 10" id="KW-0677">Repeat</keyword>
<feature type="compositionally biased region" description="Basic and acidic residues" evidence="11">
    <location>
        <begin position="503"/>
        <end position="518"/>
    </location>
</feature>
<dbReference type="CDD" id="cd01894">
    <property type="entry name" value="EngA1"/>
    <property type="match status" value="1"/>
</dbReference>
<evidence type="ECO:0000256" key="9">
    <source>
        <dbReference type="PROSITE-ProRule" id="PRU01049"/>
    </source>
</evidence>
<dbReference type="CDD" id="cd01895">
    <property type="entry name" value="EngA2"/>
    <property type="match status" value="1"/>
</dbReference>
<dbReference type="RefSeq" id="WP_034587849.1">
    <property type="nucleotide sequence ID" value="NZ_JRPE02000002.1"/>
</dbReference>
<feature type="binding site" evidence="8">
    <location>
        <begin position="8"/>
        <end position="15"/>
    </location>
    <ligand>
        <name>GTP</name>
        <dbReference type="ChEBI" id="CHEBI:37565"/>
        <label>1</label>
    </ligand>
</feature>
<dbReference type="InterPro" id="IPR016484">
    <property type="entry name" value="GTPase_Der"/>
</dbReference>
<evidence type="ECO:0000256" key="6">
    <source>
        <dbReference type="ARBA" id="ARBA00023134"/>
    </source>
</evidence>
<dbReference type="PIRSF" id="PIRSF006485">
    <property type="entry name" value="GTP-binding_EngA"/>
    <property type="match status" value="1"/>
</dbReference>
<evidence type="ECO:0000256" key="2">
    <source>
        <dbReference type="ARBA" id="ARBA00020953"/>
    </source>
</evidence>
<dbReference type="Pfam" id="PF01926">
    <property type="entry name" value="MMR_HSR1"/>
    <property type="match status" value="2"/>
</dbReference>
<keyword evidence="6 8" id="KW-0342">GTP-binding</keyword>
<evidence type="ECO:0000256" key="5">
    <source>
        <dbReference type="ARBA" id="ARBA00022741"/>
    </source>
</evidence>
<dbReference type="GO" id="GO:0042254">
    <property type="term" value="P:ribosome biogenesis"/>
    <property type="evidence" value="ECO:0007669"/>
    <property type="project" value="UniProtKB-KW"/>
</dbReference>
<dbReference type="Gene3D" id="3.40.50.300">
    <property type="entry name" value="P-loop containing nucleotide triphosphate hydrolases"/>
    <property type="match status" value="2"/>
</dbReference>
<feature type="binding site" evidence="8">
    <location>
        <begin position="116"/>
        <end position="119"/>
    </location>
    <ligand>
        <name>GTP</name>
        <dbReference type="ChEBI" id="CHEBI:37565"/>
        <label>1</label>
    </ligand>
</feature>
<feature type="compositionally biased region" description="Basic and acidic residues" evidence="11">
    <location>
        <begin position="470"/>
        <end position="488"/>
    </location>
</feature>
<dbReference type="Proteomes" id="UP000029921">
    <property type="component" value="Unassembled WGS sequence"/>
</dbReference>
<feature type="binding site" evidence="8">
    <location>
        <begin position="213"/>
        <end position="220"/>
    </location>
    <ligand>
        <name>GTP</name>
        <dbReference type="ChEBI" id="CHEBI:37565"/>
        <label>2</label>
    </ligand>
</feature>
<name>A0A4U8T2H5_9HELI</name>
<evidence type="ECO:0000256" key="3">
    <source>
        <dbReference type="ARBA" id="ARBA00022517"/>
    </source>
</evidence>
<keyword evidence="3 8" id="KW-0690">Ribosome biogenesis</keyword>
<dbReference type="GO" id="GO:0043022">
    <property type="term" value="F:ribosome binding"/>
    <property type="evidence" value="ECO:0007669"/>
    <property type="project" value="TreeGrafter"/>
</dbReference>
<feature type="domain" description="EngA-type G" evidence="12">
    <location>
        <begin position="207"/>
        <end position="378"/>
    </location>
</feature>
<dbReference type="InterPro" id="IPR027417">
    <property type="entry name" value="P-loop_NTPase"/>
</dbReference>
<organism evidence="13 14">
    <name type="scientific">Helicobacter magdeburgensis</name>
    <dbReference type="NCBI Taxonomy" id="471858"/>
    <lineage>
        <taxon>Bacteria</taxon>
        <taxon>Pseudomonadati</taxon>
        <taxon>Campylobacterota</taxon>
        <taxon>Epsilonproteobacteria</taxon>
        <taxon>Campylobacterales</taxon>
        <taxon>Helicobacteraceae</taxon>
        <taxon>Helicobacter</taxon>
    </lineage>
</organism>
<proteinExistence type="inferred from homology"/>
<feature type="binding site" evidence="8">
    <location>
        <begin position="55"/>
        <end position="59"/>
    </location>
    <ligand>
        <name>GTP</name>
        <dbReference type="ChEBI" id="CHEBI:37565"/>
        <label>1</label>
    </ligand>
</feature>